<sequence length="57" mass="6939">MKEQEIYKNVLKRLIDQTEKLQIKNTEEMIQTIIRELEYYELPKAQKQLVLNKMTAK</sequence>
<dbReference type="EMBL" id="JAMQKB010000001">
    <property type="protein sequence ID" value="MDC3423098.1"/>
    <property type="molecule type" value="Genomic_DNA"/>
</dbReference>
<accession>A0A9X4AM28</accession>
<protein>
    <submittedName>
        <fullName evidence="1">Uncharacterized protein</fullName>
    </submittedName>
</protein>
<reference evidence="1" key="1">
    <citation type="submission" date="2022-06" db="EMBL/GenBank/DDBJ databases">
        <title>Aquibacillus sp. a new bacterium isolated from soil saline samples.</title>
        <authorList>
            <person name="Galisteo C."/>
            <person name="De La Haba R."/>
            <person name="Sanchez-Porro C."/>
            <person name="Ventosa A."/>
        </authorList>
    </citation>
    <scope>NUCLEOTIDE SEQUENCE</scope>
    <source>
        <strain evidence="1">3ASR75-11</strain>
    </source>
</reference>
<name>A0A9X4AM28_9BACI</name>
<evidence type="ECO:0000313" key="1">
    <source>
        <dbReference type="EMBL" id="MDC3423098.1"/>
    </source>
</evidence>
<gene>
    <name evidence="1" type="ORF">NC797_01075</name>
</gene>
<keyword evidence="2" id="KW-1185">Reference proteome</keyword>
<proteinExistence type="predicted"/>
<organism evidence="1 2">
    <name type="scientific">Terrihalobacillus insolitus</name>
    <dbReference type="NCBI Taxonomy" id="2950438"/>
    <lineage>
        <taxon>Bacteria</taxon>
        <taxon>Bacillati</taxon>
        <taxon>Bacillota</taxon>
        <taxon>Bacilli</taxon>
        <taxon>Bacillales</taxon>
        <taxon>Bacillaceae</taxon>
        <taxon>Terrihalobacillus</taxon>
    </lineage>
</organism>
<comment type="caution">
    <text evidence="1">The sequence shown here is derived from an EMBL/GenBank/DDBJ whole genome shotgun (WGS) entry which is preliminary data.</text>
</comment>
<dbReference type="Proteomes" id="UP001145050">
    <property type="component" value="Unassembled WGS sequence"/>
</dbReference>
<dbReference type="AlphaFoldDB" id="A0A9X4AM28"/>
<dbReference type="RefSeq" id="WP_272434747.1">
    <property type="nucleotide sequence ID" value="NZ_JAMQKB010000001.1"/>
</dbReference>
<evidence type="ECO:0000313" key="2">
    <source>
        <dbReference type="Proteomes" id="UP001145050"/>
    </source>
</evidence>